<dbReference type="EMBL" id="BAABIV010000002">
    <property type="protein sequence ID" value="GAA4970632.1"/>
    <property type="molecule type" value="Genomic_DNA"/>
</dbReference>
<comment type="caution">
    <text evidence="2">The sequence shown here is derived from an EMBL/GenBank/DDBJ whole genome shotgun (WGS) entry which is preliminary data.</text>
</comment>
<dbReference type="InterPro" id="IPR036388">
    <property type="entry name" value="WH-like_DNA-bd_sf"/>
</dbReference>
<name>A0ABP9HH56_9ACTN</name>
<dbReference type="Gene3D" id="1.10.10.10">
    <property type="entry name" value="Winged helix-like DNA-binding domain superfamily/Winged helix DNA-binding domain"/>
    <property type="match status" value="1"/>
</dbReference>
<dbReference type="SUPFAM" id="SSF46785">
    <property type="entry name" value="Winged helix' DNA-binding domain"/>
    <property type="match status" value="1"/>
</dbReference>
<evidence type="ECO:0000313" key="2">
    <source>
        <dbReference type="EMBL" id="GAA4970632.1"/>
    </source>
</evidence>
<dbReference type="RefSeq" id="WP_226030694.1">
    <property type="nucleotide sequence ID" value="NZ_BAABIV010000002.1"/>
</dbReference>
<dbReference type="InterPro" id="IPR036390">
    <property type="entry name" value="WH_DNA-bd_sf"/>
</dbReference>
<accession>A0ABP9HH56</accession>
<sequence>MQDVVLALLVKGPSHGYDLRGRLRTALGPLGETLNAGQVYVTLSRLEKTGLVVREREDASERGPRRKVYALTGAGRERVAGWLAEPAGPRADVAEFHLKLVAAAESGMADPLTLVDARRRELRRGLAEVQHAVLTCDPGSEAGLLLEGVALRLQADLRWLEACERTWSARAPHGKHGEGGGNG</sequence>
<gene>
    <name evidence="2" type="ORF">GCM10023257_03200</name>
</gene>
<dbReference type="Proteomes" id="UP001500610">
    <property type="component" value="Unassembled WGS sequence"/>
</dbReference>
<organism evidence="2 3">
    <name type="scientific">Streptomyces hyderabadensis</name>
    <dbReference type="NCBI Taxonomy" id="598549"/>
    <lineage>
        <taxon>Bacteria</taxon>
        <taxon>Bacillati</taxon>
        <taxon>Actinomycetota</taxon>
        <taxon>Actinomycetes</taxon>
        <taxon>Kitasatosporales</taxon>
        <taxon>Streptomycetaceae</taxon>
        <taxon>Streptomyces</taxon>
    </lineage>
</organism>
<reference evidence="3" key="1">
    <citation type="journal article" date="2019" name="Int. J. Syst. Evol. Microbiol.">
        <title>The Global Catalogue of Microorganisms (GCM) 10K type strain sequencing project: providing services to taxonomists for standard genome sequencing and annotation.</title>
        <authorList>
            <consortium name="The Broad Institute Genomics Platform"/>
            <consortium name="The Broad Institute Genome Sequencing Center for Infectious Disease"/>
            <person name="Wu L."/>
            <person name="Ma J."/>
        </authorList>
    </citation>
    <scope>NUCLEOTIDE SEQUENCE [LARGE SCALE GENOMIC DNA]</scope>
    <source>
        <strain evidence="3">JCM 17657</strain>
    </source>
</reference>
<feature type="domain" description="Transcription regulator PadR N-terminal" evidence="1">
    <location>
        <begin position="5"/>
        <end position="79"/>
    </location>
</feature>
<evidence type="ECO:0000313" key="3">
    <source>
        <dbReference type="Proteomes" id="UP001500610"/>
    </source>
</evidence>
<dbReference type="Pfam" id="PF03551">
    <property type="entry name" value="PadR"/>
    <property type="match status" value="1"/>
</dbReference>
<evidence type="ECO:0000259" key="1">
    <source>
        <dbReference type="Pfam" id="PF03551"/>
    </source>
</evidence>
<protein>
    <submittedName>
        <fullName evidence="2">PadR family transcriptional regulator</fullName>
    </submittedName>
</protein>
<dbReference type="InterPro" id="IPR005149">
    <property type="entry name" value="Tscrpt_reg_PadR_N"/>
</dbReference>
<dbReference type="PANTHER" id="PTHR43252">
    <property type="entry name" value="TRANSCRIPTIONAL REGULATOR YQJI"/>
    <property type="match status" value="1"/>
</dbReference>
<dbReference type="PANTHER" id="PTHR43252:SF6">
    <property type="entry name" value="NEGATIVE TRANSCRIPTION REGULATOR PADR"/>
    <property type="match status" value="1"/>
</dbReference>
<proteinExistence type="predicted"/>
<keyword evidence="3" id="KW-1185">Reference proteome</keyword>